<feature type="region of interest" description="Disordered" evidence="1">
    <location>
        <begin position="1"/>
        <end position="20"/>
    </location>
</feature>
<proteinExistence type="predicted"/>
<evidence type="ECO:0000256" key="1">
    <source>
        <dbReference type="SAM" id="MobiDB-lite"/>
    </source>
</evidence>
<evidence type="ECO:0000313" key="2">
    <source>
        <dbReference type="EMBL" id="CAA7262842.1"/>
    </source>
</evidence>
<dbReference type="AlphaFoldDB" id="A0A8S0WQB9"/>
<reference evidence="2 3" key="1">
    <citation type="submission" date="2020-01" db="EMBL/GenBank/DDBJ databases">
        <authorList>
            <person name="Gupta K D."/>
        </authorList>
    </citation>
    <scope>NUCLEOTIDE SEQUENCE [LARGE SCALE GENOMIC DNA]</scope>
</reference>
<organism evidence="2 3">
    <name type="scientific">Cyclocybe aegerita</name>
    <name type="common">Black poplar mushroom</name>
    <name type="synonym">Agrocybe aegerita</name>
    <dbReference type="NCBI Taxonomy" id="1973307"/>
    <lineage>
        <taxon>Eukaryota</taxon>
        <taxon>Fungi</taxon>
        <taxon>Dikarya</taxon>
        <taxon>Basidiomycota</taxon>
        <taxon>Agaricomycotina</taxon>
        <taxon>Agaricomycetes</taxon>
        <taxon>Agaricomycetidae</taxon>
        <taxon>Agaricales</taxon>
        <taxon>Agaricineae</taxon>
        <taxon>Bolbitiaceae</taxon>
        <taxon>Cyclocybe</taxon>
    </lineage>
</organism>
<comment type="caution">
    <text evidence="2">The sequence shown here is derived from an EMBL/GenBank/DDBJ whole genome shotgun (WGS) entry which is preliminary data.</text>
</comment>
<dbReference type="OrthoDB" id="2886395at2759"/>
<evidence type="ECO:0000313" key="3">
    <source>
        <dbReference type="Proteomes" id="UP000467700"/>
    </source>
</evidence>
<dbReference type="EMBL" id="CACVBS010000037">
    <property type="protein sequence ID" value="CAA7262842.1"/>
    <property type="molecule type" value="Genomic_DNA"/>
</dbReference>
<dbReference type="Proteomes" id="UP000467700">
    <property type="component" value="Unassembled WGS sequence"/>
</dbReference>
<keyword evidence="3" id="KW-1185">Reference proteome</keyword>
<protein>
    <submittedName>
        <fullName evidence="2">Uncharacterized protein</fullName>
    </submittedName>
</protein>
<name>A0A8S0WQB9_CYCAE</name>
<sequence>MFSLPKQPHRDGESTSEDNPLILHDSPSDFSALCSALSAPPLVILAQSDPLKVNIRALIGIFHIANKYQFVEYENWASQLLTSHSCANGGTAFEKCTIEDLKRILCVASAIRLGSLISNMISIWLRRLRSDPTLSTKDALNFSESLNLRNFQGHVYYAEVARMKIPPHATKAAGVTFPVNGFNDAQNQCLYRGFWRLTAFWESLKVPIFKPDPPPAHTECIQRWQSMWMPDPNNNALLDPLGRLQRLSGVNLLFISCGITHCLKDSKSWTCPFADYAPKLSQELHSGMADYILGPPAPSSAESLVS</sequence>
<accession>A0A8S0WQB9</accession>
<gene>
    <name evidence="2" type="ORF">AAE3_LOCUS5111</name>
</gene>